<dbReference type="PROSITE" id="PS51626">
    <property type="entry name" value="SAM_MT_TRM1"/>
    <property type="match status" value="1"/>
</dbReference>
<dbReference type="GO" id="GO:0002940">
    <property type="term" value="P:tRNA N2-guanine methylation"/>
    <property type="evidence" value="ECO:0007669"/>
    <property type="project" value="TreeGrafter"/>
</dbReference>
<evidence type="ECO:0000256" key="1">
    <source>
        <dbReference type="ARBA" id="ARBA00022555"/>
    </source>
</evidence>
<evidence type="ECO:0000256" key="2">
    <source>
        <dbReference type="ARBA" id="ARBA00022603"/>
    </source>
</evidence>
<feature type="compositionally biased region" description="Polar residues" evidence="13">
    <location>
        <begin position="175"/>
        <end position="185"/>
    </location>
</feature>
<dbReference type="Gene3D" id="3.40.50.150">
    <property type="entry name" value="Vaccinia Virus protein VP39"/>
    <property type="match status" value="1"/>
</dbReference>
<organism evidence="14 15">
    <name type="scientific">Exophiala viscosa</name>
    <dbReference type="NCBI Taxonomy" id="2486360"/>
    <lineage>
        <taxon>Eukaryota</taxon>
        <taxon>Fungi</taxon>
        <taxon>Dikarya</taxon>
        <taxon>Ascomycota</taxon>
        <taxon>Pezizomycotina</taxon>
        <taxon>Eurotiomycetes</taxon>
        <taxon>Chaetothyriomycetidae</taxon>
        <taxon>Chaetothyriales</taxon>
        <taxon>Herpotrichiellaceae</taxon>
        <taxon>Exophiala</taxon>
    </lineage>
</organism>
<evidence type="ECO:0000256" key="6">
    <source>
        <dbReference type="ARBA" id="ARBA00022884"/>
    </source>
</evidence>
<comment type="catalytic activity">
    <reaction evidence="8">
        <text>guanosine(26) in tRNA + 2 S-adenosyl-L-methionine = N(2)-dimethylguanosine(26) in tRNA + 2 S-adenosyl-L-homocysteine + 2 H(+)</text>
        <dbReference type="Rhea" id="RHEA:43140"/>
        <dbReference type="Rhea" id="RHEA-COMP:10359"/>
        <dbReference type="Rhea" id="RHEA-COMP:10360"/>
        <dbReference type="ChEBI" id="CHEBI:15378"/>
        <dbReference type="ChEBI" id="CHEBI:57856"/>
        <dbReference type="ChEBI" id="CHEBI:59789"/>
        <dbReference type="ChEBI" id="CHEBI:74269"/>
        <dbReference type="ChEBI" id="CHEBI:74513"/>
        <dbReference type="EC" id="2.1.1.216"/>
    </reaction>
</comment>
<evidence type="ECO:0000256" key="13">
    <source>
        <dbReference type="SAM" id="MobiDB-lite"/>
    </source>
</evidence>
<evidence type="ECO:0000256" key="10">
    <source>
        <dbReference type="ARBA" id="ARBA00082896"/>
    </source>
</evidence>
<proteinExistence type="inferred from homology"/>
<keyword evidence="1 12" id="KW-0820">tRNA-binding</keyword>
<evidence type="ECO:0000256" key="11">
    <source>
        <dbReference type="ARBA" id="ARBA00083299"/>
    </source>
</evidence>
<dbReference type="InterPro" id="IPR029063">
    <property type="entry name" value="SAM-dependent_MTases_sf"/>
</dbReference>
<evidence type="ECO:0000256" key="9">
    <source>
        <dbReference type="ARBA" id="ARBA00077143"/>
    </source>
</evidence>
<reference evidence="14" key="1">
    <citation type="journal article" date="2022" name="bioRxiv">
        <title>Deciphering the potential niche of two novel black yeast fungi from a biological soil crust based on their genomes, phenotypes, and melanin regulation.</title>
        <authorList>
            <consortium name="DOE Joint Genome Institute"/>
            <person name="Carr E.C."/>
            <person name="Barton Q."/>
            <person name="Grambo S."/>
            <person name="Sullivan M."/>
            <person name="Renfro C.M."/>
            <person name="Kuo A."/>
            <person name="Pangilinan J."/>
            <person name="Lipzen A."/>
            <person name="Keymanesh K."/>
            <person name="Savage E."/>
            <person name="Barry K."/>
            <person name="Grigoriev I.V."/>
            <person name="Riekhof W.R."/>
            <person name="Harris S.S."/>
        </authorList>
    </citation>
    <scope>NUCLEOTIDE SEQUENCE</scope>
    <source>
        <strain evidence="14">JF 03-4F</strain>
    </source>
</reference>
<evidence type="ECO:0000313" key="14">
    <source>
        <dbReference type="EMBL" id="KAI1618611.1"/>
    </source>
</evidence>
<dbReference type="PANTHER" id="PTHR10631">
    <property type="entry name" value="N 2 ,N 2 -DIMETHYLGUANOSINE TRNA METHYLTRANSFERASE"/>
    <property type="match status" value="1"/>
</dbReference>
<keyword evidence="6 12" id="KW-0694">RNA-binding</keyword>
<comment type="similarity">
    <text evidence="12">Belongs to the class I-like SAM-binding methyltransferase superfamily. Trm1 family.</text>
</comment>
<feature type="compositionally biased region" description="Basic and acidic residues" evidence="13">
    <location>
        <begin position="134"/>
        <end position="148"/>
    </location>
</feature>
<evidence type="ECO:0000256" key="3">
    <source>
        <dbReference type="ARBA" id="ARBA00022679"/>
    </source>
</evidence>
<accession>A0AAN6E5T4</accession>
<feature type="region of interest" description="Disordered" evidence="13">
    <location>
        <begin position="83"/>
        <end position="197"/>
    </location>
</feature>
<feature type="compositionally biased region" description="Basic and acidic residues" evidence="13">
    <location>
        <begin position="83"/>
        <end position="92"/>
    </location>
</feature>
<dbReference type="PANTHER" id="PTHR10631:SF3">
    <property type="entry name" value="TRNA (GUANINE(26)-N(2))-DIMETHYLTRANSFERASE"/>
    <property type="match status" value="1"/>
</dbReference>
<dbReference type="GO" id="GO:0000049">
    <property type="term" value="F:tRNA binding"/>
    <property type="evidence" value="ECO:0007669"/>
    <property type="project" value="UniProtKB-UniRule"/>
</dbReference>
<dbReference type="Pfam" id="PF02005">
    <property type="entry name" value="TRM"/>
    <property type="match status" value="2"/>
</dbReference>
<gene>
    <name evidence="14" type="ORF">EDD36DRAFT_460248</name>
</gene>
<dbReference type="Proteomes" id="UP001203852">
    <property type="component" value="Unassembled WGS sequence"/>
</dbReference>
<dbReference type="InterPro" id="IPR042296">
    <property type="entry name" value="tRNA_met_Trm1_C"/>
</dbReference>
<comment type="caution">
    <text evidence="14">The sequence shown here is derived from an EMBL/GenBank/DDBJ whole genome shotgun (WGS) entry which is preliminary data.</text>
</comment>
<keyword evidence="3 12" id="KW-0808">Transferase</keyword>
<dbReference type="Gene3D" id="3.30.56.70">
    <property type="entry name" value="N2,N2-dimethylguanosine tRNA methyltransferase, C-terminal domain"/>
    <property type="match status" value="1"/>
</dbReference>
<dbReference type="FunFam" id="3.30.56.70:FF:000001">
    <property type="entry name" value="tRNA (guanine(26)-N(2))-dimethyltransferase"/>
    <property type="match status" value="1"/>
</dbReference>
<evidence type="ECO:0000256" key="8">
    <source>
        <dbReference type="ARBA" id="ARBA00051897"/>
    </source>
</evidence>
<sequence>MALAPEPEATVIDGKKYRNVHEGLATVLAPYRDESQPSVKKGRNNDEGLQAVFYNPIQQFNRDLSVLAITIYGEGAILEKEARNAQKAEQRKNTKGKKKQKSSNPEPANETVNGHDQATSRRRKADELVDEEADRVATEASKKPRTTEEADDDEDLLVEALSSDPLAAQDGQEKATGQNGTTSDSLPKEATANEHPAAKTKRVPFAILDALSATGLRALRYAKEIPFATNIVANDLSPSSVQSINLNIRHNKVEDKVRSNLGDARGFMYSKVGNEQPRHGEGYVHRFDVIDLDPYGTAAPFIDASLQALQDGGMLCVTCTDAGVFASTGYPEKTYALYGGTPTKGPHSHEGGLRLILNAVAVSAARYGLAVEPLLSLYIDYYARLFIRVHRKQHEVKLLAGTSMTIYNCAHGCGAWTTQPLLRNQTQTSKSGETVYKFSFAQAPLTTPNCEHCGSKMHLCGPMWAGPLHNPYFVQKMLERLPSLDEKVYGTTERLKGMLTLALEEDLTEPTTGTEASAPSEDLTESEANLIPRLPANIIDNAPFFVIPGQLAKIIHCGTPSESIMRGAILSLGYRVTRSHCKPGSIKTNAPWSVLWEIIREFMRTKAPIKEGAVKAGTPGWNILARARGTERAFVSGLKDGAKDQLARCDTKEDMKTVLQGMLWRLENEKPASDQSNGKHDETVPRSEKDGAQRTRSLSPSPVEASKLNIVFDEKLGKENNNRRKLVRYQMNPRENWGPMNRAGRTG</sequence>
<feature type="compositionally biased region" description="Basic and acidic residues" evidence="13">
    <location>
        <begin position="668"/>
        <end position="693"/>
    </location>
</feature>
<keyword evidence="2 12" id="KW-0489">Methyltransferase</keyword>
<dbReference type="EMBL" id="MU404350">
    <property type="protein sequence ID" value="KAI1618611.1"/>
    <property type="molecule type" value="Genomic_DNA"/>
</dbReference>
<dbReference type="GO" id="GO:0160104">
    <property type="term" value="F:tRNA (guanine(26)-N2)-dimethyltransferase activity"/>
    <property type="evidence" value="ECO:0007669"/>
    <property type="project" value="UniProtKB-EC"/>
</dbReference>
<dbReference type="FunFam" id="3.40.50.150:FF:000051">
    <property type="entry name" value="tRNA (guanine(26)-N(2))-dimethyltransferase"/>
    <property type="match status" value="1"/>
</dbReference>
<protein>
    <recommendedName>
        <fullName evidence="7">tRNA (guanine(26)-N(2))-dimethyltransferase</fullName>
        <ecNumber evidence="7">2.1.1.216</ecNumber>
    </recommendedName>
    <alternativeName>
        <fullName evidence="10">tRNA 2,2-dimethylguanosine-26 methyltransferase</fullName>
    </alternativeName>
    <alternativeName>
        <fullName evidence="9">tRNA(guanine-26,N(2)-N(2)) methyltransferase</fullName>
    </alternativeName>
    <alternativeName>
        <fullName evidence="11">tRNA(m(2,2)G26)dimethyltransferase</fullName>
    </alternativeName>
</protein>
<evidence type="ECO:0000256" key="12">
    <source>
        <dbReference type="PROSITE-ProRule" id="PRU00958"/>
    </source>
</evidence>
<keyword evidence="4 12" id="KW-0949">S-adenosyl-L-methionine</keyword>
<dbReference type="SUPFAM" id="SSF53335">
    <property type="entry name" value="S-adenosyl-L-methionine-dependent methyltransferases"/>
    <property type="match status" value="1"/>
</dbReference>
<name>A0AAN6E5T4_9EURO</name>
<feature type="compositionally biased region" description="Polar residues" evidence="13">
    <location>
        <begin position="102"/>
        <end position="117"/>
    </location>
</feature>
<keyword evidence="5 12" id="KW-0819">tRNA processing</keyword>
<dbReference type="GO" id="GO:0005634">
    <property type="term" value="C:nucleus"/>
    <property type="evidence" value="ECO:0007669"/>
    <property type="project" value="TreeGrafter"/>
</dbReference>
<feature type="region of interest" description="Disordered" evidence="13">
    <location>
        <begin position="668"/>
        <end position="703"/>
    </location>
</feature>
<feature type="region of interest" description="Disordered" evidence="13">
    <location>
        <begin position="723"/>
        <end position="747"/>
    </location>
</feature>
<evidence type="ECO:0000256" key="7">
    <source>
        <dbReference type="ARBA" id="ARBA00039099"/>
    </source>
</evidence>
<dbReference type="AlphaFoldDB" id="A0AAN6E5T4"/>
<evidence type="ECO:0000313" key="15">
    <source>
        <dbReference type="Proteomes" id="UP001203852"/>
    </source>
</evidence>
<evidence type="ECO:0000256" key="4">
    <source>
        <dbReference type="ARBA" id="ARBA00022691"/>
    </source>
</evidence>
<keyword evidence="15" id="KW-1185">Reference proteome</keyword>
<evidence type="ECO:0000256" key="5">
    <source>
        <dbReference type="ARBA" id="ARBA00022694"/>
    </source>
</evidence>
<dbReference type="EC" id="2.1.1.216" evidence="7"/>
<dbReference type="InterPro" id="IPR002905">
    <property type="entry name" value="Trm1"/>
</dbReference>